<evidence type="ECO:0000256" key="5">
    <source>
        <dbReference type="SAM" id="Phobius"/>
    </source>
</evidence>
<evidence type="ECO:0000313" key="8">
    <source>
        <dbReference type="Proteomes" id="UP000031167"/>
    </source>
</evidence>
<feature type="transmembrane region" description="Helical" evidence="5">
    <location>
        <begin position="47"/>
        <end position="64"/>
    </location>
</feature>
<keyword evidence="8" id="KW-1185">Reference proteome</keyword>
<comment type="subcellular location">
    <subcellularLocation>
        <location evidence="1">Membrane</location>
        <topology evidence="1">Multi-pass membrane protein</topology>
    </subcellularLocation>
</comment>
<reference evidence="7 8" key="1">
    <citation type="submission" date="2014-12" db="EMBL/GenBank/DDBJ databases">
        <title>Genome sequencing of Chryseobacterium taiwanense TPW19.</title>
        <authorList>
            <person name="Tan P.W."/>
            <person name="Chan K.-G."/>
        </authorList>
    </citation>
    <scope>NUCLEOTIDE SEQUENCE [LARGE SCALE GENOMIC DNA]</scope>
    <source>
        <strain evidence="7 8">TPW19</strain>
    </source>
</reference>
<evidence type="ECO:0000256" key="3">
    <source>
        <dbReference type="ARBA" id="ARBA00022989"/>
    </source>
</evidence>
<protein>
    <recommendedName>
        <fullName evidence="6">Yip1 domain-containing protein</fullName>
    </recommendedName>
</protein>
<gene>
    <name evidence="7" type="ORF">RM51_13685</name>
</gene>
<feature type="transmembrane region" description="Helical" evidence="5">
    <location>
        <begin position="200"/>
        <end position="220"/>
    </location>
</feature>
<dbReference type="STRING" id="363331.RM51_13685"/>
<dbReference type="EMBL" id="JWTA01000013">
    <property type="protein sequence ID" value="KIC62111.1"/>
    <property type="molecule type" value="Genomic_DNA"/>
</dbReference>
<dbReference type="GO" id="GO:0016020">
    <property type="term" value="C:membrane"/>
    <property type="evidence" value="ECO:0007669"/>
    <property type="project" value="UniProtKB-SubCell"/>
</dbReference>
<evidence type="ECO:0000313" key="7">
    <source>
        <dbReference type="EMBL" id="KIC62111.1"/>
    </source>
</evidence>
<feature type="domain" description="Yip1" evidence="6">
    <location>
        <begin position="47"/>
        <end position="213"/>
    </location>
</feature>
<feature type="transmembrane region" description="Helical" evidence="5">
    <location>
        <begin position="121"/>
        <end position="141"/>
    </location>
</feature>
<keyword evidence="3 5" id="KW-1133">Transmembrane helix</keyword>
<dbReference type="RefSeq" id="WP_039370657.1">
    <property type="nucleotide sequence ID" value="NZ_JWTA01000013.1"/>
</dbReference>
<keyword evidence="2 5" id="KW-0812">Transmembrane</keyword>
<evidence type="ECO:0000256" key="2">
    <source>
        <dbReference type="ARBA" id="ARBA00022692"/>
    </source>
</evidence>
<feature type="transmembrane region" description="Helical" evidence="5">
    <location>
        <begin position="76"/>
        <end position="100"/>
    </location>
</feature>
<proteinExistence type="predicted"/>
<accession>A0A0B4D5X3</accession>
<dbReference type="Pfam" id="PF04893">
    <property type="entry name" value="Yip1"/>
    <property type="match status" value="1"/>
</dbReference>
<dbReference type="AlphaFoldDB" id="A0A0B4D5X3"/>
<name>A0A0B4D5X3_9FLAO</name>
<evidence type="ECO:0000256" key="4">
    <source>
        <dbReference type="ARBA" id="ARBA00023136"/>
    </source>
</evidence>
<comment type="caution">
    <text evidence="7">The sequence shown here is derived from an EMBL/GenBank/DDBJ whole genome shotgun (WGS) entry which is preliminary data.</text>
</comment>
<organism evidence="7 8">
    <name type="scientific">Chryseobacterium taiwanense</name>
    <dbReference type="NCBI Taxonomy" id="363331"/>
    <lineage>
        <taxon>Bacteria</taxon>
        <taxon>Pseudomonadati</taxon>
        <taxon>Bacteroidota</taxon>
        <taxon>Flavobacteriia</taxon>
        <taxon>Flavobacteriales</taxon>
        <taxon>Weeksellaceae</taxon>
        <taxon>Chryseobacterium group</taxon>
        <taxon>Chryseobacterium</taxon>
    </lineage>
</organism>
<sequence length="221" mass="24712">MEIKNTEDQFAEFEKYDVLSDQDIFTKIWAEPRRIFTFIDQAKYEKYLYVLMFLAGVSSAFDRATSKNMGENNSLFMVIFLCVVMGGLLGWISYYIYAALLSWTGKWLDGSGDTSSIFRMIAYATIPSVVSLIFLIPQVAVYGGDLFKDVDYTSEGILVNVVFWVSAFCEVGLSIVTLIYTVIGLSVVQKFSIGKAIANLLLPIAVIALPILLIISIFSVF</sequence>
<dbReference type="InterPro" id="IPR006977">
    <property type="entry name" value="Yip1_dom"/>
</dbReference>
<keyword evidence="4 5" id="KW-0472">Membrane</keyword>
<evidence type="ECO:0000256" key="1">
    <source>
        <dbReference type="ARBA" id="ARBA00004141"/>
    </source>
</evidence>
<dbReference type="Proteomes" id="UP000031167">
    <property type="component" value="Unassembled WGS sequence"/>
</dbReference>
<dbReference type="OrthoDB" id="1449862at2"/>
<feature type="transmembrane region" description="Helical" evidence="5">
    <location>
        <begin position="161"/>
        <end position="188"/>
    </location>
</feature>
<evidence type="ECO:0000259" key="6">
    <source>
        <dbReference type="Pfam" id="PF04893"/>
    </source>
</evidence>